<organism evidence="7 8">
    <name type="scientific">Aspergillus leporis</name>
    <dbReference type="NCBI Taxonomy" id="41062"/>
    <lineage>
        <taxon>Eukaryota</taxon>
        <taxon>Fungi</taxon>
        <taxon>Dikarya</taxon>
        <taxon>Ascomycota</taxon>
        <taxon>Pezizomycotina</taxon>
        <taxon>Eurotiomycetes</taxon>
        <taxon>Eurotiomycetidae</taxon>
        <taxon>Eurotiales</taxon>
        <taxon>Aspergillaceae</taxon>
        <taxon>Aspergillus</taxon>
        <taxon>Aspergillus subgen. Circumdati</taxon>
    </lineage>
</organism>
<proteinExistence type="inferred from homology"/>
<dbReference type="GO" id="GO:0004497">
    <property type="term" value="F:monooxygenase activity"/>
    <property type="evidence" value="ECO:0007669"/>
    <property type="project" value="UniProtKB-KW"/>
</dbReference>
<accession>A0A5N5XDD4</accession>
<dbReference type="InterPro" id="IPR036188">
    <property type="entry name" value="FAD/NAD-bd_sf"/>
</dbReference>
<dbReference type="AlphaFoldDB" id="A0A5N5XDD4"/>
<dbReference type="Pfam" id="PF01494">
    <property type="entry name" value="FAD_binding_3"/>
    <property type="match status" value="1"/>
</dbReference>
<evidence type="ECO:0000256" key="4">
    <source>
        <dbReference type="ARBA" id="ARBA00023002"/>
    </source>
</evidence>
<dbReference type="PANTHER" id="PTHR13789:SF309">
    <property type="entry name" value="PUTATIVE (AFU_ORTHOLOGUE AFUA_6G14510)-RELATED"/>
    <property type="match status" value="1"/>
</dbReference>
<keyword evidence="8" id="KW-1185">Reference proteome</keyword>
<dbReference type="PRINTS" id="PR00420">
    <property type="entry name" value="RNGMNOXGNASE"/>
</dbReference>
<evidence type="ECO:0000313" key="7">
    <source>
        <dbReference type="EMBL" id="KAB8078788.1"/>
    </source>
</evidence>
<keyword evidence="5" id="KW-0503">Monooxygenase</keyword>
<dbReference type="InterPro" id="IPR050493">
    <property type="entry name" value="FAD-dep_Monooxygenase_BioMet"/>
</dbReference>
<protein>
    <recommendedName>
        <fullName evidence="6">FAD-binding domain-containing protein</fullName>
    </recommendedName>
</protein>
<keyword evidence="4" id="KW-0560">Oxidoreductase</keyword>
<dbReference type="EMBL" id="ML732155">
    <property type="protein sequence ID" value="KAB8078788.1"/>
    <property type="molecule type" value="Genomic_DNA"/>
</dbReference>
<gene>
    <name evidence="7" type="ORF">BDV29DRAFT_129702</name>
</gene>
<feature type="domain" description="FAD-binding" evidence="6">
    <location>
        <begin position="4"/>
        <end position="373"/>
    </location>
</feature>
<dbReference type="GO" id="GO:0071949">
    <property type="term" value="F:FAD binding"/>
    <property type="evidence" value="ECO:0007669"/>
    <property type="project" value="InterPro"/>
</dbReference>
<dbReference type="OrthoDB" id="16820at2759"/>
<evidence type="ECO:0000256" key="1">
    <source>
        <dbReference type="ARBA" id="ARBA00007992"/>
    </source>
</evidence>
<evidence type="ECO:0000256" key="5">
    <source>
        <dbReference type="ARBA" id="ARBA00023033"/>
    </source>
</evidence>
<sequence length="450" mass="49332">MPRDILIVGAGIAGLASAIALSNELSIVPGLNISVYDGASELTTTGGAISLTPIAQRYLDELGILSELNQMGEKAGIEVDAIDLFSVRTGRRLGPLRFTDENGNGYGGYKGRRVLRSSLSEAMLAVARKMPNVSVYYDKKLVGGNTTAENVTLGFEDGSSVTGDLVLGCDGVHSATRTKIVDPGNRSEYTGISFIQSMADTGSFTTSMPFTQTAVHLARHSSLLTSYYDPKHEKLFVAAIVRVSEHLIEKYQAMSGTDVSAQKNMKMSMRYLVRAQFGMSNLPYIREIIDKTEDWMLYPVYQVRQRGKWHTDRILLLGDAAHAMPPRDESAAYAVEDAIIFSKLLGQNPDCGLTALFEEYEEIRRGLVNKAFDASRRLWQSDLDKGLFPSQTRDLMSPVHLPPGDCVKRRSLEPIKKTNLPAPTHESFSDLSVYSLTSDLGRTVDATNGD</sequence>
<comment type="similarity">
    <text evidence="1">Belongs to the paxM FAD-dependent monooxygenase family.</text>
</comment>
<reference evidence="7 8" key="1">
    <citation type="submission" date="2019-04" db="EMBL/GenBank/DDBJ databases">
        <title>Friends and foes A comparative genomics study of 23 Aspergillus species from section Flavi.</title>
        <authorList>
            <consortium name="DOE Joint Genome Institute"/>
            <person name="Kjaerbolling I."/>
            <person name="Vesth T."/>
            <person name="Frisvad J.C."/>
            <person name="Nybo J.L."/>
            <person name="Theobald S."/>
            <person name="Kildgaard S."/>
            <person name="Isbrandt T."/>
            <person name="Kuo A."/>
            <person name="Sato A."/>
            <person name="Lyhne E.K."/>
            <person name="Kogle M.E."/>
            <person name="Wiebenga A."/>
            <person name="Kun R.S."/>
            <person name="Lubbers R.J."/>
            <person name="Makela M.R."/>
            <person name="Barry K."/>
            <person name="Chovatia M."/>
            <person name="Clum A."/>
            <person name="Daum C."/>
            <person name="Haridas S."/>
            <person name="He G."/>
            <person name="LaButti K."/>
            <person name="Lipzen A."/>
            <person name="Mondo S."/>
            <person name="Riley R."/>
            <person name="Salamov A."/>
            <person name="Simmons B.A."/>
            <person name="Magnuson J.K."/>
            <person name="Henrissat B."/>
            <person name="Mortensen U.H."/>
            <person name="Larsen T.O."/>
            <person name="Devries R.P."/>
            <person name="Grigoriev I.V."/>
            <person name="Machida M."/>
            <person name="Baker S.E."/>
            <person name="Andersen M.R."/>
        </authorList>
    </citation>
    <scope>NUCLEOTIDE SEQUENCE [LARGE SCALE GENOMIC DNA]</scope>
    <source>
        <strain evidence="7 8">CBS 151.66</strain>
    </source>
</reference>
<name>A0A5N5XDD4_9EURO</name>
<dbReference type="Gene3D" id="3.50.50.60">
    <property type="entry name" value="FAD/NAD(P)-binding domain"/>
    <property type="match status" value="1"/>
</dbReference>
<keyword evidence="3" id="KW-0274">FAD</keyword>
<dbReference type="Proteomes" id="UP000326565">
    <property type="component" value="Unassembled WGS sequence"/>
</dbReference>
<evidence type="ECO:0000256" key="3">
    <source>
        <dbReference type="ARBA" id="ARBA00022827"/>
    </source>
</evidence>
<dbReference type="PANTHER" id="PTHR13789">
    <property type="entry name" value="MONOOXYGENASE"/>
    <property type="match status" value="1"/>
</dbReference>
<dbReference type="SUPFAM" id="SSF51905">
    <property type="entry name" value="FAD/NAD(P)-binding domain"/>
    <property type="match status" value="1"/>
</dbReference>
<evidence type="ECO:0000259" key="6">
    <source>
        <dbReference type="Pfam" id="PF01494"/>
    </source>
</evidence>
<keyword evidence="2" id="KW-0285">Flavoprotein</keyword>
<evidence type="ECO:0000256" key="2">
    <source>
        <dbReference type="ARBA" id="ARBA00022630"/>
    </source>
</evidence>
<dbReference type="InterPro" id="IPR002938">
    <property type="entry name" value="FAD-bd"/>
</dbReference>
<evidence type="ECO:0000313" key="8">
    <source>
        <dbReference type="Proteomes" id="UP000326565"/>
    </source>
</evidence>